<feature type="non-terminal residue" evidence="7">
    <location>
        <position position="303"/>
    </location>
</feature>
<keyword evidence="6" id="KW-0732">Signal</keyword>
<dbReference type="Pfam" id="PF05653">
    <property type="entry name" value="Mg_trans_NIPA"/>
    <property type="match status" value="1"/>
</dbReference>
<evidence type="ECO:0000313" key="7">
    <source>
        <dbReference type="EMBL" id="ODV58695.1"/>
    </source>
</evidence>
<feature type="signal peptide" evidence="6">
    <location>
        <begin position="1"/>
        <end position="17"/>
    </location>
</feature>
<keyword evidence="4 5" id="KW-0472">Membrane</keyword>
<evidence type="ECO:0000256" key="3">
    <source>
        <dbReference type="ARBA" id="ARBA00022989"/>
    </source>
</evidence>
<dbReference type="RefSeq" id="XP_020045002.1">
    <property type="nucleotide sequence ID" value="XM_020189610.1"/>
</dbReference>
<keyword evidence="2 5" id="KW-0812">Transmembrane</keyword>
<dbReference type="Proteomes" id="UP000095038">
    <property type="component" value="Unassembled WGS sequence"/>
</dbReference>
<gene>
    <name evidence="7" type="ORF">ASCRUDRAFT_19933</name>
</gene>
<proteinExistence type="predicted"/>
<feature type="chain" id="PRO_5008910386" evidence="6">
    <location>
        <begin position="18"/>
        <end position="303"/>
    </location>
</feature>
<organism evidence="7 8">
    <name type="scientific">Ascoidea rubescens DSM 1968</name>
    <dbReference type="NCBI Taxonomy" id="1344418"/>
    <lineage>
        <taxon>Eukaryota</taxon>
        <taxon>Fungi</taxon>
        <taxon>Dikarya</taxon>
        <taxon>Ascomycota</taxon>
        <taxon>Saccharomycotina</taxon>
        <taxon>Saccharomycetes</taxon>
        <taxon>Ascoideaceae</taxon>
        <taxon>Ascoidea</taxon>
    </lineage>
</organism>
<sequence length="303" mass="33976">VLGICFSIFGNLLIAVSLNLQKLAHTKLSQTQYHCNDADSLCRNSSHYLKSPWWWAGTMLMTVGECGNFIAYGLAPVYIVSPLGIVTIISNTTIAPFVFKEPIKSNELLGTMFAAMGVLFVILSSLKVNREISPEPAPEIDPLDYISSIIFSITYLLYLLATLVLIRKDLSYHNIPASLKNQYVLLNLFLVAIFGSHTAISTKCLSTILSFSRDYRSIFSNFLVYYLLINLLSTALLQVKHLNDSLRVESSSKIVPLHFVCFTITVLICSTILFKDYKDKSIYQYLLFLLGCLLTFFGVFLIS</sequence>
<dbReference type="EMBL" id="KV454490">
    <property type="protein sequence ID" value="ODV58695.1"/>
    <property type="molecule type" value="Genomic_DNA"/>
</dbReference>
<feature type="transmembrane region" description="Helical" evidence="5">
    <location>
        <begin position="108"/>
        <end position="126"/>
    </location>
</feature>
<feature type="transmembrane region" description="Helical" evidence="5">
    <location>
        <begin position="186"/>
        <end position="211"/>
    </location>
</feature>
<dbReference type="InterPro" id="IPR008521">
    <property type="entry name" value="Mg_trans_NIPA"/>
</dbReference>
<evidence type="ECO:0000256" key="5">
    <source>
        <dbReference type="SAM" id="Phobius"/>
    </source>
</evidence>
<evidence type="ECO:0000256" key="4">
    <source>
        <dbReference type="ARBA" id="ARBA00023136"/>
    </source>
</evidence>
<dbReference type="InterPro" id="IPR037185">
    <property type="entry name" value="EmrE-like"/>
</dbReference>
<comment type="subcellular location">
    <subcellularLocation>
        <location evidence="1">Membrane</location>
        <topology evidence="1">Multi-pass membrane protein</topology>
    </subcellularLocation>
</comment>
<keyword evidence="8" id="KW-1185">Reference proteome</keyword>
<evidence type="ECO:0000256" key="1">
    <source>
        <dbReference type="ARBA" id="ARBA00004141"/>
    </source>
</evidence>
<evidence type="ECO:0000256" key="2">
    <source>
        <dbReference type="ARBA" id="ARBA00022692"/>
    </source>
</evidence>
<dbReference type="OrthoDB" id="165382at2759"/>
<keyword evidence="3 5" id="KW-1133">Transmembrane helix</keyword>
<evidence type="ECO:0000313" key="8">
    <source>
        <dbReference type="Proteomes" id="UP000095038"/>
    </source>
</evidence>
<dbReference type="InParanoid" id="A0A1D2VAS9"/>
<feature type="transmembrane region" description="Helical" evidence="5">
    <location>
        <begin position="78"/>
        <end position="99"/>
    </location>
</feature>
<reference evidence="8" key="1">
    <citation type="submission" date="2016-05" db="EMBL/GenBank/DDBJ databases">
        <title>Comparative genomics of biotechnologically important yeasts.</title>
        <authorList>
            <consortium name="DOE Joint Genome Institute"/>
            <person name="Riley R."/>
            <person name="Haridas S."/>
            <person name="Wolfe K.H."/>
            <person name="Lopes M.R."/>
            <person name="Hittinger C.T."/>
            <person name="Goker M."/>
            <person name="Salamov A."/>
            <person name="Wisecaver J."/>
            <person name="Long T.M."/>
            <person name="Aerts A.L."/>
            <person name="Barry K."/>
            <person name="Choi C."/>
            <person name="Clum A."/>
            <person name="Coughlan A.Y."/>
            <person name="Deshpande S."/>
            <person name="Douglass A.P."/>
            <person name="Hanson S.J."/>
            <person name="Klenk H.-P."/>
            <person name="Labutti K."/>
            <person name="Lapidus A."/>
            <person name="Lindquist E."/>
            <person name="Lipzen A."/>
            <person name="Meier-Kolthoff J.P."/>
            <person name="Ohm R.A."/>
            <person name="Otillar R.P."/>
            <person name="Pangilinan J."/>
            <person name="Peng Y."/>
            <person name="Rokas A."/>
            <person name="Rosa C.A."/>
            <person name="Scheuner C."/>
            <person name="Sibirny A.A."/>
            <person name="Slot J.C."/>
            <person name="Stielow J.B."/>
            <person name="Sun H."/>
            <person name="Kurtzman C.P."/>
            <person name="Blackwell M."/>
            <person name="Grigoriev I.V."/>
            <person name="Jeffries T.W."/>
        </authorList>
    </citation>
    <scope>NUCLEOTIDE SEQUENCE [LARGE SCALE GENOMIC DNA]</scope>
    <source>
        <strain evidence="8">DSM 1968</strain>
    </source>
</reference>
<protein>
    <submittedName>
        <fullName evidence="7">DUF803-domain-containing protein</fullName>
    </submittedName>
</protein>
<feature type="transmembrane region" description="Helical" evidence="5">
    <location>
        <begin position="223"/>
        <end position="242"/>
    </location>
</feature>
<dbReference type="PANTHER" id="PTHR12570:SF65">
    <property type="entry name" value="MAGNESIUM TRANSPORTER NIPA9-RELATED"/>
    <property type="match status" value="1"/>
</dbReference>
<dbReference type="GeneID" id="30963246"/>
<dbReference type="SUPFAM" id="SSF103481">
    <property type="entry name" value="Multidrug resistance efflux transporter EmrE"/>
    <property type="match status" value="1"/>
</dbReference>
<feature type="transmembrane region" description="Helical" evidence="5">
    <location>
        <begin position="146"/>
        <end position="166"/>
    </location>
</feature>
<dbReference type="GO" id="GO:0016020">
    <property type="term" value="C:membrane"/>
    <property type="evidence" value="ECO:0007669"/>
    <property type="project" value="UniProtKB-SubCell"/>
</dbReference>
<feature type="transmembrane region" description="Helical" evidence="5">
    <location>
        <begin position="254"/>
        <end position="273"/>
    </location>
</feature>
<feature type="transmembrane region" description="Helical" evidence="5">
    <location>
        <begin position="53"/>
        <end position="72"/>
    </location>
</feature>
<evidence type="ECO:0000256" key="6">
    <source>
        <dbReference type="SAM" id="SignalP"/>
    </source>
</evidence>
<dbReference type="AlphaFoldDB" id="A0A1D2VAS9"/>
<dbReference type="PANTHER" id="PTHR12570">
    <property type="match status" value="1"/>
</dbReference>
<feature type="transmembrane region" description="Helical" evidence="5">
    <location>
        <begin position="285"/>
        <end position="302"/>
    </location>
</feature>
<dbReference type="GO" id="GO:0015095">
    <property type="term" value="F:magnesium ion transmembrane transporter activity"/>
    <property type="evidence" value="ECO:0007669"/>
    <property type="project" value="InterPro"/>
</dbReference>
<accession>A0A1D2VAS9</accession>
<feature type="non-terminal residue" evidence="7">
    <location>
        <position position="1"/>
    </location>
</feature>
<name>A0A1D2VAS9_9ASCO</name>